<protein>
    <submittedName>
        <fullName evidence="1">Uncharacterized protein</fullName>
    </submittedName>
</protein>
<keyword evidence="2" id="KW-1185">Reference proteome</keyword>
<dbReference type="Proteomes" id="UP001319200">
    <property type="component" value="Unassembled WGS sequence"/>
</dbReference>
<evidence type="ECO:0000313" key="2">
    <source>
        <dbReference type="Proteomes" id="UP001319200"/>
    </source>
</evidence>
<dbReference type="AlphaFoldDB" id="A0AAP2DQH2"/>
<accession>A0AAP2DQH2</accession>
<dbReference type="EMBL" id="JAHESF010000026">
    <property type="protein sequence ID" value="MBT1699478.1"/>
    <property type="molecule type" value="Genomic_DNA"/>
</dbReference>
<reference evidence="1 2" key="1">
    <citation type="submission" date="2021-05" db="EMBL/GenBank/DDBJ databases">
        <title>A Polyphasic approach of four new species of the genus Ohtaekwangia: Ohtaekwangia histidinii sp. nov., Ohtaekwangia cretensis sp. nov., Ohtaekwangia indiensis sp. nov., Ohtaekwangia reichenbachii sp. nov. from diverse environment.</title>
        <authorList>
            <person name="Octaviana S."/>
        </authorList>
    </citation>
    <scope>NUCLEOTIDE SEQUENCE [LARGE SCALE GENOMIC DNA]</scope>
    <source>
        <strain evidence="1 2">PWU4</strain>
    </source>
</reference>
<organism evidence="1 2">
    <name type="scientific">Chryseosolibacter histidini</name>
    <dbReference type="NCBI Taxonomy" id="2782349"/>
    <lineage>
        <taxon>Bacteria</taxon>
        <taxon>Pseudomonadati</taxon>
        <taxon>Bacteroidota</taxon>
        <taxon>Cytophagia</taxon>
        <taxon>Cytophagales</taxon>
        <taxon>Chryseotaleaceae</taxon>
        <taxon>Chryseosolibacter</taxon>
    </lineage>
</organism>
<proteinExistence type="predicted"/>
<dbReference type="RefSeq" id="WP_254167461.1">
    <property type="nucleotide sequence ID" value="NZ_JAHESF010000026.1"/>
</dbReference>
<gene>
    <name evidence="1" type="ORF">KK083_21450</name>
</gene>
<comment type="caution">
    <text evidence="1">The sequence shown here is derived from an EMBL/GenBank/DDBJ whole genome shotgun (WGS) entry which is preliminary data.</text>
</comment>
<name>A0AAP2DQH2_9BACT</name>
<sequence>MEVRLLDKLFSFLADSEGVPVSKKFDLDKNVKVVHGILLSSDRPNLLFYRGSQRIEISGDEIFPEDYESKILMSGISVPPDNKFRKLGNGVVAGNGEVKIQYKDTHNPNAPFTPYRVIITLQCEMK</sequence>
<evidence type="ECO:0000313" key="1">
    <source>
        <dbReference type="EMBL" id="MBT1699478.1"/>
    </source>
</evidence>